<evidence type="ECO:0000256" key="6">
    <source>
        <dbReference type="SAM" id="MobiDB-lite"/>
    </source>
</evidence>
<dbReference type="PANTHER" id="PTHR24223">
    <property type="entry name" value="ATP-BINDING CASSETTE SUB-FAMILY C"/>
    <property type="match status" value="1"/>
</dbReference>
<name>A0ABP0BEK4_9PEZI</name>
<evidence type="ECO:0000313" key="8">
    <source>
        <dbReference type="EMBL" id="CAK7217999.1"/>
    </source>
</evidence>
<proteinExistence type="predicted"/>
<comment type="caution">
    <text evidence="8">The sequence shown here is derived from an EMBL/GenBank/DDBJ whole genome shotgun (WGS) entry which is preliminary data.</text>
</comment>
<keyword evidence="2" id="KW-0547">Nucleotide-binding</keyword>
<feature type="compositionally biased region" description="Acidic residues" evidence="6">
    <location>
        <begin position="280"/>
        <end position="292"/>
    </location>
</feature>
<dbReference type="SUPFAM" id="SSF52540">
    <property type="entry name" value="P-loop containing nucleoside triphosphate hydrolases"/>
    <property type="match status" value="1"/>
</dbReference>
<dbReference type="Gene3D" id="3.40.50.300">
    <property type="entry name" value="P-loop containing nucleotide triphosphate hydrolases"/>
    <property type="match status" value="1"/>
</dbReference>
<dbReference type="InterPro" id="IPR027417">
    <property type="entry name" value="P-loop_NTPase"/>
</dbReference>
<dbReference type="InterPro" id="IPR036640">
    <property type="entry name" value="ABC1_TM_sf"/>
</dbReference>
<evidence type="ECO:0000256" key="3">
    <source>
        <dbReference type="ARBA" id="ARBA00022840"/>
    </source>
</evidence>
<gene>
    <name evidence="8" type="ORF">SBRCBS47491_003357</name>
</gene>
<dbReference type="PROSITE" id="PS50893">
    <property type="entry name" value="ABC_TRANSPORTER_2"/>
    <property type="match status" value="1"/>
</dbReference>
<evidence type="ECO:0000256" key="1">
    <source>
        <dbReference type="ARBA" id="ARBA00022692"/>
    </source>
</evidence>
<dbReference type="InterPro" id="IPR003593">
    <property type="entry name" value="AAA+_ATPase"/>
</dbReference>
<evidence type="ECO:0000259" key="7">
    <source>
        <dbReference type="PROSITE" id="PS50893"/>
    </source>
</evidence>
<evidence type="ECO:0000256" key="2">
    <source>
        <dbReference type="ARBA" id="ARBA00022741"/>
    </source>
</evidence>
<keyword evidence="4" id="KW-1133">Transmembrane helix</keyword>
<dbReference type="Gene3D" id="1.20.1560.10">
    <property type="entry name" value="ABC transporter type 1, transmembrane domain"/>
    <property type="match status" value="1"/>
</dbReference>
<evidence type="ECO:0000313" key="9">
    <source>
        <dbReference type="Proteomes" id="UP001642406"/>
    </source>
</evidence>
<sequence length="411" mass="44647">MVQRLQARLSALIHMSLVGLIHNRCLVMSDAELDESAAVTLMSNDAESVANTGELMHELWSQVLELGIGMYLLAGELGWVLFDEKEGLTPTAISLHLFSPALTLIVYAIQAQLRGAKSIDVEMAFKSLAIVELVASPANTLLSFFPEVASVLAASDRIREYLLGPTRHDARVIPDEQTSYTDDVNIVTMDHVTVRPTTTAEPILRDINTRIKGGQVVVISGGVGTGKTSLVKAILGDLKPEPGGVIKIAIRSIAYCSQTPWLANGTVRQAIRGPLLNNDNDSENDEDDEDDTSNNIHYDDDWYRRVIHACDLEQDFALMPHGDETLVGSQGTALSGGQKQRINYTQALARAVYARRDVVILDDVLSALDATTERHIVENLIGPGGLSKELGTTVVLVTHKRSLGPTNVCFS</sequence>
<evidence type="ECO:0000256" key="4">
    <source>
        <dbReference type="ARBA" id="ARBA00022989"/>
    </source>
</evidence>
<dbReference type="InterPro" id="IPR050173">
    <property type="entry name" value="ABC_transporter_C-like"/>
</dbReference>
<reference evidence="8 9" key="1">
    <citation type="submission" date="2024-01" db="EMBL/GenBank/DDBJ databases">
        <authorList>
            <person name="Allen C."/>
            <person name="Tagirdzhanova G."/>
        </authorList>
    </citation>
    <scope>NUCLEOTIDE SEQUENCE [LARGE SCALE GENOMIC DNA]</scope>
</reference>
<keyword evidence="9" id="KW-1185">Reference proteome</keyword>
<feature type="domain" description="ABC transporter" evidence="7">
    <location>
        <begin position="187"/>
        <end position="411"/>
    </location>
</feature>
<dbReference type="EMBL" id="CAWUHC010000022">
    <property type="protein sequence ID" value="CAK7217999.1"/>
    <property type="molecule type" value="Genomic_DNA"/>
</dbReference>
<organism evidence="8 9">
    <name type="scientific">Sporothrix bragantina</name>
    <dbReference type="NCBI Taxonomy" id="671064"/>
    <lineage>
        <taxon>Eukaryota</taxon>
        <taxon>Fungi</taxon>
        <taxon>Dikarya</taxon>
        <taxon>Ascomycota</taxon>
        <taxon>Pezizomycotina</taxon>
        <taxon>Sordariomycetes</taxon>
        <taxon>Sordariomycetidae</taxon>
        <taxon>Ophiostomatales</taxon>
        <taxon>Ophiostomataceae</taxon>
        <taxon>Sporothrix</taxon>
    </lineage>
</organism>
<keyword evidence="3" id="KW-0067">ATP-binding</keyword>
<keyword evidence="1" id="KW-0812">Transmembrane</keyword>
<dbReference type="Proteomes" id="UP001642406">
    <property type="component" value="Unassembled WGS sequence"/>
</dbReference>
<dbReference type="SMART" id="SM00382">
    <property type="entry name" value="AAA"/>
    <property type="match status" value="1"/>
</dbReference>
<evidence type="ECO:0000256" key="5">
    <source>
        <dbReference type="ARBA" id="ARBA00023136"/>
    </source>
</evidence>
<keyword evidence="5" id="KW-0472">Membrane</keyword>
<accession>A0ABP0BEK4</accession>
<protein>
    <recommendedName>
        <fullName evidence="7">ABC transporter domain-containing protein</fullName>
    </recommendedName>
</protein>
<dbReference type="InterPro" id="IPR003439">
    <property type="entry name" value="ABC_transporter-like_ATP-bd"/>
</dbReference>
<dbReference type="PANTHER" id="PTHR24223:SF399">
    <property type="entry name" value="ABC TRANSPORTER ATNG"/>
    <property type="match status" value="1"/>
</dbReference>
<dbReference type="Pfam" id="PF00005">
    <property type="entry name" value="ABC_tran"/>
    <property type="match status" value="1"/>
</dbReference>
<feature type="region of interest" description="Disordered" evidence="6">
    <location>
        <begin position="274"/>
        <end position="295"/>
    </location>
</feature>